<dbReference type="EMBL" id="MCGQ01000013">
    <property type="protein sequence ID" value="OXY95636.1"/>
    <property type="molecule type" value="Genomic_DNA"/>
</dbReference>
<keyword evidence="2" id="KW-1185">Reference proteome</keyword>
<protein>
    <submittedName>
        <fullName evidence="1">Uncharacterized protein</fullName>
    </submittedName>
</protein>
<dbReference type="RefSeq" id="WP_167444180.1">
    <property type="nucleotide sequence ID" value="NZ_MCGQ01000013.1"/>
</dbReference>
<name>A0A233SJ14_STRDA</name>
<dbReference type="Proteomes" id="UP000215483">
    <property type="component" value="Unassembled WGS sequence"/>
</dbReference>
<reference evidence="1 2" key="1">
    <citation type="submission" date="2016-07" db="EMBL/GenBank/DDBJ databases">
        <title>Draft genome of Streptomyces diastatochromogenes.</title>
        <authorList>
            <person name="Podduturi R."/>
            <person name="Lukassen M.B."/>
            <person name="Clausen N."/>
            <person name="Nielsen J.L."/>
            <person name="Jorgensen N.O."/>
        </authorList>
    </citation>
    <scope>NUCLEOTIDE SEQUENCE [LARGE SCALE GENOMIC DNA]</scope>
    <source>
        <strain evidence="1 2">DSM 40608</strain>
    </source>
</reference>
<accession>A0A233SJ14</accession>
<comment type="caution">
    <text evidence="1">The sequence shown here is derived from an EMBL/GenBank/DDBJ whole genome shotgun (WGS) entry which is preliminary data.</text>
</comment>
<organism evidence="1 2">
    <name type="scientific">Streptomyces diastatochromogenes</name>
    <dbReference type="NCBI Taxonomy" id="42236"/>
    <lineage>
        <taxon>Bacteria</taxon>
        <taxon>Bacillati</taxon>
        <taxon>Actinomycetota</taxon>
        <taxon>Actinomycetes</taxon>
        <taxon>Kitasatosporales</taxon>
        <taxon>Streptomycetaceae</taxon>
        <taxon>Streptomyces</taxon>
    </lineage>
</organism>
<gene>
    <name evidence="1" type="ORF">BEK98_15970</name>
</gene>
<sequence length="132" mass="14624">MTSLDLRQALSGMLHRLRHGAEWSEIESWGHAEAIRQRQGVWFRSGAWQALTEHLTTDGRGTAAHRHPTIPLLHVVGEIRSGVLTLAGATEDDLTELTEGESGNPISWMFRELALDAGKIARAMAKEFRTGE</sequence>
<evidence type="ECO:0000313" key="1">
    <source>
        <dbReference type="EMBL" id="OXY95636.1"/>
    </source>
</evidence>
<proteinExistence type="predicted"/>
<dbReference type="AlphaFoldDB" id="A0A233SJ14"/>
<evidence type="ECO:0000313" key="2">
    <source>
        <dbReference type="Proteomes" id="UP000215483"/>
    </source>
</evidence>